<proteinExistence type="inferred from homology"/>
<reference evidence="10 11" key="1">
    <citation type="submission" date="2020-08" db="EMBL/GenBank/DDBJ databases">
        <title>Genomic Encyclopedia of Type Strains, Phase IV (KMG-IV): sequencing the most valuable type-strain genomes for metagenomic binning, comparative biology and taxonomic classification.</title>
        <authorList>
            <person name="Goeker M."/>
        </authorList>
    </citation>
    <scope>NUCLEOTIDE SEQUENCE [LARGE SCALE GENOMIC DNA]</scope>
    <source>
        <strain evidence="10 11">DSM 22548</strain>
    </source>
</reference>
<dbReference type="SUPFAM" id="SSF53756">
    <property type="entry name" value="UDP-Glycosyltransferase/glycogen phosphorylase"/>
    <property type="match status" value="1"/>
</dbReference>
<dbReference type="EMBL" id="JACICA010000002">
    <property type="protein sequence ID" value="MBB3702199.1"/>
    <property type="molecule type" value="Genomic_DNA"/>
</dbReference>
<name>A0A7W5UV82_9BACT</name>
<comment type="subcellular location">
    <subcellularLocation>
        <location evidence="8">Cell membrane</location>
    </subcellularLocation>
</comment>
<accession>A0A7W5UV82</accession>
<evidence type="ECO:0000313" key="10">
    <source>
        <dbReference type="EMBL" id="MBB3702199.1"/>
    </source>
</evidence>
<keyword evidence="8" id="KW-1003">Cell membrane</keyword>
<dbReference type="UniPathway" id="UPA00958"/>
<evidence type="ECO:0000256" key="1">
    <source>
        <dbReference type="ARBA" id="ARBA00004713"/>
    </source>
</evidence>
<dbReference type="InterPro" id="IPR007507">
    <property type="entry name" value="Glycos_transf_N"/>
</dbReference>
<keyword evidence="8" id="KW-0448">Lipopolysaccharide biosynthesis</keyword>
<evidence type="ECO:0000256" key="3">
    <source>
        <dbReference type="ARBA" id="ARBA00019077"/>
    </source>
</evidence>
<comment type="catalytic activity">
    <reaction evidence="6 8">
        <text>lipid IVA (E. coli) + CMP-3-deoxy-beta-D-manno-octulosonate = alpha-Kdo-(2-&gt;6)-lipid IVA (E. coli) + CMP + H(+)</text>
        <dbReference type="Rhea" id="RHEA:28066"/>
        <dbReference type="ChEBI" id="CHEBI:15378"/>
        <dbReference type="ChEBI" id="CHEBI:58603"/>
        <dbReference type="ChEBI" id="CHEBI:60364"/>
        <dbReference type="ChEBI" id="CHEBI:60377"/>
        <dbReference type="ChEBI" id="CHEBI:85987"/>
        <dbReference type="EC" id="2.4.99.12"/>
    </reaction>
</comment>
<dbReference type="GO" id="GO:0009245">
    <property type="term" value="P:lipid A biosynthetic process"/>
    <property type="evidence" value="ECO:0007669"/>
    <property type="project" value="TreeGrafter"/>
</dbReference>
<comment type="function">
    <text evidence="8">Involved in lipopolysaccharide (LPS) biosynthesis. Catalyzes the transfer of 3-deoxy-D-manno-octulosonate (Kdo) residue(s) from CMP-Kdo to lipid IV(A), the tetraacyldisaccharide-1,4'-bisphosphate precursor of lipid A.</text>
</comment>
<evidence type="ECO:0000256" key="7">
    <source>
        <dbReference type="PIRSR" id="PIRSR639901-1"/>
    </source>
</evidence>
<dbReference type="GO" id="GO:0009244">
    <property type="term" value="P:lipopolysaccharide core region biosynthetic process"/>
    <property type="evidence" value="ECO:0007669"/>
    <property type="project" value="UniProtKB-UniRule"/>
</dbReference>
<gene>
    <name evidence="10" type="ORF">FHS60_000652</name>
</gene>
<sequence length="425" mass="48910">MYTFAIYLYAICAKIFALFNTKAQTLVRGQKNTWKILEEKIGQDSYVWFHAASLGEFEQGRPLMERLKREHPEKKILLTFFSPSGYEVRKDYPYADVVCYLPFDTPLNARRFIRAARPEKAFFIKYEFWRNYIEVLVHHHIPVYSVSSIFRPNQIFFRWYGRGYGHCLRRISHFFVQNRDSEILLNKFGINKVTVAGDTRFARVRDIKEGAKPLPIVEAFVGRTKAEINETKRLEESQLPDVLNNPVLIAGSSWEPDEDLLIKYFNEHSNLKLVLAPHVVSEEHIQDIISKLKRPYARYTQTDTERVKDADCLIIDCYRLLASIYRYATVAYVGGGFGVGIHNVPEAAVYGVPVLIGPNNKKFKEAQDLLKNGGCIEIHDQEDLDEALDVYLSSPILLKKAGDAAHDYIKENAQAADIIYQATLE</sequence>
<organism evidence="10 11">
    <name type="scientific">Alloprevotella rava</name>
    <dbReference type="NCBI Taxonomy" id="671218"/>
    <lineage>
        <taxon>Bacteria</taxon>
        <taxon>Pseudomonadati</taxon>
        <taxon>Bacteroidota</taxon>
        <taxon>Bacteroidia</taxon>
        <taxon>Bacteroidales</taxon>
        <taxon>Prevotellaceae</taxon>
        <taxon>Alloprevotella</taxon>
    </lineage>
</organism>
<dbReference type="GO" id="GO:0043842">
    <property type="term" value="F:Kdo transferase activity"/>
    <property type="evidence" value="ECO:0007669"/>
    <property type="project" value="UniProtKB-EC"/>
</dbReference>
<dbReference type="PANTHER" id="PTHR42755:SF1">
    <property type="entry name" value="3-DEOXY-D-MANNO-OCTULOSONIC ACID TRANSFERASE, MITOCHONDRIAL-RELATED"/>
    <property type="match status" value="1"/>
</dbReference>
<evidence type="ECO:0000313" key="11">
    <source>
        <dbReference type="Proteomes" id="UP000541425"/>
    </source>
</evidence>
<evidence type="ECO:0000259" key="9">
    <source>
        <dbReference type="Pfam" id="PF04413"/>
    </source>
</evidence>
<evidence type="ECO:0000256" key="4">
    <source>
        <dbReference type="ARBA" id="ARBA00022679"/>
    </source>
</evidence>
<dbReference type="Gene3D" id="3.40.50.2000">
    <property type="entry name" value="Glycogen Phosphorylase B"/>
    <property type="match status" value="1"/>
</dbReference>
<evidence type="ECO:0000256" key="6">
    <source>
        <dbReference type="ARBA" id="ARBA00049183"/>
    </source>
</evidence>
<dbReference type="Pfam" id="PF04413">
    <property type="entry name" value="Glycos_transf_N"/>
    <property type="match status" value="1"/>
</dbReference>
<dbReference type="InterPro" id="IPR039901">
    <property type="entry name" value="Kdotransferase"/>
</dbReference>
<evidence type="ECO:0000256" key="2">
    <source>
        <dbReference type="ARBA" id="ARBA00012621"/>
    </source>
</evidence>
<dbReference type="GO" id="GO:0005886">
    <property type="term" value="C:plasma membrane"/>
    <property type="evidence" value="ECO:0007669"/>
    <property type="project" value="UniProtKB-SubCell"/>
</dbReference>
<feature type="active site" description="Proton acceptor" evidence="7">
    <location>
        <position position="56"/>
    </location>
</feature>
<keyword evidence="8" id="KW-0472">Membrane</keyword>
<dbReference type="Proteomes" id="UP000541425">
    <property type="component" value="Unassembled WGS sequence"/>
</dbReference>
<dbReference type="InterPro" id="IPR038107">
    <property type="entry name" value="Glycos_transf_N_sf"/>
</dbReference>
<dbReference type="PANTHER" id="PTHR42755">
    <property type="entry name" value="3-DEOXY-MANNO-OCTULOSONATE CYTIDYLYLTRANSFERASE"/>
    <property type="match status" value="1"/>
</dbReference>
<comment type="similarity">
    <text evidence="8">Belongs to the glycosyltransferase group 1 family.</text>
</comment>
<comment type="caution">
    <text evidence="10">The sequence shown here is derived from an EMBL/GenBank/DDBJ whole genome shotgun (WGS) entry which is preliminary data.</text>
</comment>
<comment type="pathway">
    <text evidence="1 8">Bacterial outer membrane biogenesis; LPS core biosynthesis.</text>
</comment>
<evidence type="ECO:0000256" key="5">
    <source>
        <dbReference type="ARBA" id="ARBA00031445"/>
    </source>
</evidence>
<evidence type="ECO:0000256" key="8">
    <source>
        <dbReference type="RuleBase" id="RU365103"/>
    </source>
</evidence>
<dbReference type="AlphaFoldDB" id="A0A7W5UV82"/>
<keyword evidence="4 8" id="KW-0808">Transferase</keyword>
<keyword evidence="10" id="KW-0328">Glycosyltransferase</keyword>
<feature type="domain" description="3-deoxy-D-manno-octulosonic-acid transferase N-terminal" evidence="9">
    <location>
        <begin position="43"/>
        <end position="202"/>
    </location>
</feature>
<dbReference type="EC" id="2.4.99.12" evidence="2 8"/>
<protein>
    <recommendedName>
        <fullName evidence="3 8">3-deoxy-D-manno-octulosonic acid transferase</fullName>
        <shortName evidence="8">Kdo transferase</shortName>
        <ecNumber evidence="2 8">2.4.99.12</ecNumber>
    </recommendedName>
    <alternativeName>
        <fullName evidence="5 8">Lipid IV(A) 3-deoxy-D-manno-octulosonic acid transferase</fullName>
    </alternativeName>
</protein>
<dbReference type="Gene3D" id="3.40.50.11720">
    <property type="entry name" value="3-Deoxy-D-manno-octulosonic-acid transferase, N-terminal domain"/>
    <property type="match status" value="1"/>
</dbReference>
<dbReference type="RefSeq" id="WP_183694809.1">
    <property type="nucleotide sequence ID" value="NZ_JACICA010000002.1"/>
</dbReference>